<sequence>MTTLKNLQDLYVEQLRDLYSAETQLVEALPKMAAAANDALLQQGFLKHLAQTQQQVQRLDTIFADLGQTPGGHTCKAMQGLIAEGAEMIAENAAPAVKDAGLIACAQRVEHYEIAGYGTVARYAQVLGHQQHLEVLRVTETEEKATDSDLTTLAATINQAAAQA</sequence>
<organism evidence="1 2">
    <name type="scientific">Deinococcus arboris</name>
    <dbReference type="NCBI Taxonomy" id="2682977"/>
    <lineage>
        <taxon>Bacteria</taxon>
        <taxon>Thermotogati</taxon>
        <taxon>Deinococcota</taxon>
        <taxon>Deinococci</taxon>
        <taxon>Deinococcales</taxon>
        <taxon>Deinococcaceae</taxon>
        <taxon>Deinococcus</taxon>
    </lineage>
</organism>
<dbReference type="InterPro" id="IPR009078">
    <property type="entry name" value="Ferritin-like_SF"/>
</dbReference>
<gene>
    <name evidence="1" type="ORF">GO986_16820</name>
</gene>
<dbReference type="EMBL" id="WQLB01000028">
    <property type="protein sequence ID" value="MVN88409.1"/>
    <property type="molecule type" value="Genomic_DNA"/>
</dbReference>
<accession>A0A7C9HT93</accession>
<dbReference type="PANTHER" id="PTHR30565:SF9">
    <property type="entry name" value="PROTEIN YCIF"/>
    <property type="match status" value="1"/>
</dbReference>
<protein>
    <submittedName>
        <fullName evidence="1">DUF892 family protein</fullName>
    </submittedName>
</protein>
<dbReference type="InterPro" id="IPR047114">
    <property type="entry name" value="YciF"/>
</dbReference>
<evidence type="ECO:0000313" key="2">
    <source>
        <dbReference type="Proteomes" id="UP000483286"/>
    </source>
</evidence>
<reference evidence="1 2" key="1">
    <citation type="submission" date="2019-12" db="EMBL/GenBank/DDBJ databases">
        <title>Deinococcus sp. HMF7620 Genome sequencing and assembly.</title>
        <authorList>
            <person name="Kang H."/>
            <person name="Kim H."/>
            <person name="Joh K."/>
        </authorList>
    </citation>
    <scope>NUCLEOTIDE SEQUENCE [LARGE SCALE GENOMIC DNA]</scope>
    <source>
        <strain evidence="1 2">HMF7620</strain>
    </source>
</reference>
<dbReference type="InterPro" id="IPR010287">
    <property type="entry name" value="DUF892_YciF-like"/>
</dbReference>
<evidence type="ECO:0000313" key="1">
    <source>
        <dbReference type="EMBL" id="MVN88409.1"/>
    </source>
</evidence>
<name>A0A7C9HT93_9DEIO</name>
<dbReference type="PANTHER" id="PTHR30565">
    <property type="entry name" value="PROTEIN YCIF"/>
    <property type="match status" value="1"/>
</dbReference>
<dbReference type="Pfam" id="PF05974">
    <property type="entry name" value="DUF892"/>
    <property type="match status" value="1"/>
</dbReference>
<dbReference type="Proteomes" id="UP000483286">
    <property type="component" value="Unassembled WGS sequence"/>
</dbReference>
<proteinExistence type="predicted"/>
<comment type="caution">
    <text evidence="1">The sequence shown here is derived from an EMBL/GenBank/DDBJ whole genome shotgun (WGS) entry which is preliminary data.</text>
</comment>
<dbReference type="Gene3D" id="1.20.1260.10">
    <property type="match status" value="1"/>
</dbReference>
<dbReference type="AlphaFoldDB" id="A0A7C9HT93"/>
<dbReference type="CDD" id="cd07909">
    <property type="entry name" value="YciF"/>
    <property type="match status" value="1"/>
</dbReference>
<dbReference type="RefSeq" id="WP_157460468.1">
    <property type="nucleotide sequence ID" value="NZ_WQLB01000028.1"/>
</dbReference>
<dbReference type="SUPFAM" id="SSF47240">
    <property type="entry name" value="Ferritin-like"/>
    <property type="match status" value="1"/>
</dbReference>
<keyword evidence="2" id="KW-1185">Reference proteome</keyword>
<dbReference type="InterPro" id="IPR012347">
    <property type="entry name" value="Ferritin-like"/>
</dbReference>